<feature type="transmembrane region" description="Helical" evidence="1">
    <location>
        <begin position="261"/>
        <end position="280"/>
    </location>
</feature>
<dbReference type="Proteomes" id="UP001302349">
    <property type="component" value="Chromosome"/>
</dbReference>
<feature type="transmembrane region" description="Helical" evidence="1">
    <location>
        <begin position="175"/>
        <end position="195"/>
    </location>
</feature>
<evidence type="ECO:0000313" key="4">
    <source>
        <dbReference type="Proteomes" id="UP001302349"/>
    </source>
</evidence>
<dbReference type="PANTHER" id="PTHR31061">
    <property type="entry name" value="LD22376P"/>
    <property type="match status" value="1"/>
</dbReference>
<feature type="transmembrane region" description="Helical" evidence="1">
    <location>
        <begin position="292"/>
        <end position="314"/>
    </location>
</feature>
<feature type="domain" description="Heparan-alpha-glucosaminide N-acetyltransferase catalytic" evidence="2">
    <location>
        <begin position="4"/>
        <end position="98"/>
    </location>
</feature>
<feature type="transmembrane region" description="Helical" evidence="1">
    <location>
        <begin position="334"/>
        <end position="355"/>
    </location>
</feature>
<evidence type="ECO:0000259" key="2">
    <source>
        <dbReference type="Pfam" id="PF07786"/>
    </source>
</evidence>
<organism evidence="3 4">
    <name type="scientific">Imperialibacter roseus</name>
    <dbReference type="NCBI Taxonomy" id="1324217"/>
    <lineage>
        <taxon>Bacteria</taxon>
        <taxon>Pseudomonadati</taxon>
        <taxon>Bacteroidota</taxon>
        <taxon>Cytophagia</taxon>
        <taxon>Cytophagales</taxon>
        <taxon>Flammeovirgaceae</taxon>
        <taxon>Imperialibacter</taxon>
    </lineage>
</organism>
<feature type="transmembrane region" description="Helical" evidence="1">
    <location>
        <begin position="237"/>
        <end position="254"/>
    </location>
</feature>
<feature type="transmembrane region" description="Helical" evidence="1">
    <location>
        <begin position="7"/>
        <end position="26"/>
    </location>
</feature>
<dbReference type="EMBL" id="CP136051">
    <property type="protein sequence ID" value="WOK05889.1"/>
    <property type="molecule type" value="Genomic_DNA"/>
</dbReference>
<keyword evidence="1" id="KW-0472">Membrane</keyword>
<dbReference type="RefSeq" id="WP_317488637.1">
    <property type="nucleotide sequence ID" value="NZ_CP136051.1"/>
</dbReference>
<dbReference type="PANTHER" id="PTHR31061:SF24">
    <property type="entry name" value="LD22376P"/>
    <property type="match status" value="1"/>
</dbReference>
<feature type="transmembrane region" description="Helical" evidence="1">
    <location>
        <begin position="143"/>
        <end position="163"/>
    </location>
</feature>
<evidence type="ECO:0000256" key="1">
    <source>
        <dbReference type="SAM" id="Phobius"/>
    </source>
</evidence>
<feature type="transmembrane region" description="Helical" evidence="1">
    <location>
        <begin position="88"/>
        <end position="109"/>
    </location>
</feature>
<keyword evidence="4" id="KW-1185">Reference proteome</keyword>
<dbReference type="Pfam" id="PF07786">
    <property type="entry name" value="HGSNAT_cat"/>
    <property type="match status" value="1"/>
</dbReference>
<keyword evidence="1" id="KW-0812">Transmembrane</keyword>
<protein>
    <submittedName>
        <fullName evidence="3">DUF5009 domain-containing protein</fullName>
    </submittedName>
</protein>
<reference evidence="3 4" key="1">
    <citation type="journal article" date="2023" name="Microbiol. Resour. Announc.">
        <title>Complete Genome Sequence of Imperialibacter roseus strain P4T.</title>
        <authorList>
            <person name="Tizabi D.R."/>
            <person name="Bachvaroff T."/>
            <person name="Hill R.T."/>
        </authorList>
    </citation>
    <scope>NUCLEOTIDE SEQUENCE [LARGE SCALE GENOMIC DNA]</scope>
    <source>
        <strain evidence="3 4">P4T</strain>
    </source>
</reference>
<proteinExistence type="predicted"/>
<evidence type="ECO:0000313" key="3">
    <source>
        <dbReference type="EMBL" id="WOK05889.1"/>
    </source>
</evidence>
<accession>A0ABZ0IN47</accession>
<keyword evidence="1" id="KW-1133">Transmembrane helix</keyword>
<feature type="transmembrane region" description="Helical" evidence="1">
    <location>
        <begin position="200"/>
        <end position="217"/>
    </location>
</feature>
<sequence length="392" mass="43430">MNNRIASIDIFRALTMLLMIFVNDLWSLSEVPEWMGHKAGNEDGLGLADVVFPAFLFIVGLSVPMAIKARRAKGENNTEVIIHIAKRSLALIVMGVMMVNLESINKELIPIPKQAWQILMAIGFILIWNNYKDKNAFGKVPEWVMQVAGIGILIALCAIYKGGPTDNPVWMKTHWWGILGLIGWAYLFCSVIYVFVGDRIVIISAILVAFYLFNIHQMNGLLGGVPKGLLVVNASNHASVLSGVWVSLMLTYFGQKNKLSLFLTACLAFAVVSLAFGFITRPEWGISKIRATPSWTAICAGISTISFSLVYLIADVWKKTSWAGFLAPAGRSTLTCYLVPYWFYPIFMVTIAAWLPNFATVGVVGLVKTLLFSLLVIYITSLLEKVNIRLKV</sequence>
<feature type="transmembrane region" description="Helical" evidence="1">
    <location>
        <begin position="115"/>
        <end position="131"/>
    </location>
</feature>
<gene>
    <name evidence="3" type="ORF">RT717_22700</name>
</gene>
<name>A0ABZ0IN47_9BACT</name>
<dbReference type="InterPro" id="IPR012429">
    <property type="entry name" value="HGSNAT_cat"/>
</dbReference>
<feature type="transmembrane region" description="Helical" evidence="1">
    <location>
        <begin position="361"/>
        <end position="383"/>
    </location>
</feature>
<feature type="transmembrane region" description="Helical" evidence="1">
    <location>
        <begin position="46"/>
        <end position="67"/>
    </location>
</feature>